<evidence type="ECO:0000313" key="4">
    <source>
        <dbReference type="Proteomes" id="UP000199150"/>
    </source>
</evidence>
<dbReference type="STRING" id="260084.SAMN02927928_3227"/>
<dbReference type="OrthoDB" id="9761045at2"/>
<protein>
    <submittedName>
        <fullName evidence="3">Alpha-L-rhamnosidase</fullName>
    </submittedName>
</protein>
<dbReference type="InterPro" id="IPR008979">
    <property type="entry name" value="Galactose-bd-like_sf"/>
</dbReference>
<gene>
    <name evidence="3" type="ORF">SAMN02927928_3227</name>
</gene>
<dbReference type="AlphaFoldDB" id="A0A1G4T3K8"/>
<proteinExistence type="predicted"/>
<accession>A0A1G4T3K8</accession>
<name>A0A1G4T3K8_9CAUL</name>
<keyword evidence="4" id="KW-1185">Reference proteome</keyword>
<feature type="domain" description="Alpha-L-rhamnosidase C-terminal" evidence="2">
    <location>
        <begin position="713"/>
        <end position="765"/>
    </location>
</feature>
<dbReference type="InterPro" id="IPR008928">
    <property type="entry name" value="6-hairpin_glycosidase_sf"/>
</dbReference>
<dbReference type="InterPro" id="IPR035396">
    <property type="entry name" value="Bac_rhamnosid6H"/>
</dbReference>
<dbReference type="Gene3D" id="2.60.120.260">
    <property type="entry name" value="Galactose-binding domain-like"/>
    <property type="match status" value="2"/>
</dbReference>
<dbReference type="EMBL" id="FMTS01000006">
    <property type="protein sequence ID" value="SCW75983.1"/>
    <property type="molecule type" value="Genomic_DNA"/>
</dbReference>
<sequence length="795" mass="87246">MKSAMGFLAGVSVTIGLWATQVSAEEWITAPGLGKTETVVLHFRREIDLKNTPAHFPVEVSADNRFILYVNGQRVGQGPARGDLAHWRYATFDLAPYLKRGHNVLAAEVWNASGDISKPGLKGAPMAQISARTGFWLRGEGASQAVDSGPQWRVSVQPGHSFASPFISILKVLKTGIWFAAGGNEAVDGNKADWNWAGDKETGAAWTAAVPVLAADEAAPWTLVADPLPPMSYTPIKPGKAVRSTLPILKAFPGKSVTIPANTEASVLIDQTEMVAAYPELTLSGGKEARVTVTYSEALYDDKGHKADRNSIEGRKAVGPADVFIADGGIGRTYRPLWWRTWRYMEISVKTVDQALTLDRLKLHEDVYPFAAKGYFRSSDPELNRIWDIGWRTLKIDAHETFMDSAYWEQLQYVGDTRLESLIVYPVSGDPRLPVQAIDAFGQSAHADGMIESAYPSNSKNIIPTFGLLWIGMIHDYWMQQPDHAVVRRNLPGMRRILDWYAPYVSGNGLLKQNPEWNFVDWVGDPSIPREKFPSFDPASGTSCLTSLFYLGALQQAADLEGSTGEAALAASDKEKAVSLSAAIQNNCWDEKRGLYADDPSKTIFSQHANALAVLYDVAPKDKAADVLSRITLAKGIDAPEGILESSYYFSWYLIHAFDHAGLGDRYLDQVQTWRDLTKLNYTTWPEQRGNTRSDTHAWSAHPTADLLGIVAGISPNAPGYTSVRVAPHPGNLKSFDAAAMSPKGLVTVEYERIGAKIRFAVRLPGDLSGVFEWHDKSMPLKPGVNVFTVPTTQP</sequence>
<dbReference type="RefSeq" id="WP_090650020.1">
    <property type="nucleotide sequence ID" value="NZ_CBCRYE010000005.1"/>
</dbReference>
<reference evidence="4" key="1">
    <citation type="submission" date="2016-10" db="EMBL/GenBank/DDBJ databases">
        <authorList>
            <person name="Varghese N."/>
            <person name="Submissions S."/>
        </authorList>
    </citation>
    <scope>NUCLEOTIDE SEQUENCE [LARGE SCALE GENOMIC DNA]</scope>
    <source>
        <strain evidence="4">CGMCC 1.3431</strain>
    </source>
</reference>
<dbReference type="Pfam" id="PF17390">
    <property type="entry name" value="Bac_rhamnosid_C"/>
    <property type="match status" value="1"/>
</dbReference>
<dbReference type="Gene3D" id="2.60.420.10">
    <property type="entry name" value="Maltose phosphorylase, domain 3"/>
    <property type="match status" value="1"/>
</dbReference>
<dbReference type="InterPro" id="IPR012341">
    <property type="entry name" value="6hp_glycosidase-like_sf"/>
</dbReference>
<dbReference type="Pfam" id="PF17389">
    <property type="entry name" value="Bac_rhamnosid6H"/>
    <property type="match status" value="1"/>
</dbReference>
<dbReference type="Gene3D" id="1.50.10.10">
    <property type="match status" value="1"/>
</dbReference>
<dbReference type="PANTHER" id="PTHR34987">
    <property type="entry name" value="C, PUTATIVE (AFU_ORTHOLOGUE AFUA_3G02880)-RELATED"/>
    <property type="match status" value="1"/>
</dbReference>
<dbReference type="InterPro" id="IPR035398">
    <property type="entry name" value="Bac_rhamnosid_C"/>
</dbReference>
<dbReference type="PANTHER" id="PTHR34987:SF2">
    <property type="entry name" value="B, PUTATIVE (AFU_ORTHOLOGUE AFUA_7G05040)-RELATED"/>
    <property type="match status" value="1"/>
</dbReference>
<dbReference type="GO" id="GO:0005975">
    <property type="term" value="P:carbohydrate metabolic process"/>
    <property type="evidence" value="ECO:0007669"/>
    <property type="project" value="InterPro"/>
</dbReference>
<organism evidence="3 4">
    <name type="scientific">Asticcacaulis taihuensis</name>
    <dbReference type="NCBI Taxonomy" id="260084"/>
    <lineage>
        <taxon>Bacteria</taxon>
        <taxon>Pseudomonadati</taxon>
        <taxon>Pseudomonadota</taxon>
        <taxon>Alphaproteobacteria</taxon>
        <taxon>Caulobacterales</taxon>
        <taxon>Caulobacteraceae</taxon>
        <taxon>Asticcacaulis</taxon>
    </lineage>
</organism>
<dbReference type="SUPFAM" id="SSF48208">
    <property type="entry name" value="Six-hairpin glycosidases"/>
    <property type="match status" value="1"/>
</dbReference>
<evidence type="ECO:0000313" key="3">
    <source>
        <dbReference type="EMBL" id="SCW75983.1"/>
    </source>
</evidence>
<evidence type="ECO:0000259" key="2">
    <source>
        <dbReference type="Pfam" id="PF17390"/>
    </source>
</evidence>
<dbReference type="SUPFAM" id="SSF49785">
    <property type="entry name" value="Galactose-binding domain-like"/>
    <property type="match status" value="1"/>
</dbReference>
<evidence type="ECO:0000259" key="1">
    <source>
        <dbReference type="Pfam" id="PF17389"/>
    </source>
</evidence>
<feature type="domain" description="Alpha-L-rhamnosidase six-hairpin glycosidase" evidence="1">
    <location>
        <begin position="373"/>
        <end position="630"/>
    </location>
</feature>
<dbReference type="Proteomes" id="UP000199150">
    <property type="component" value="Unassembled WGS sequence"/>
</dbReference>